<evidence type="ECO:0000313" key="1">
    <source>
        <dbReference type="EMBL" id="HIU99305.1"/>
    </source>
</evidence>
<dbReference type="Proteomes" id="UP000886857">
    <property type="component" value="Unassembled WGS sequence"/>
</dbReference>
<evidence type="ECO:0000313" key="2">
    <source>
        <dbReference type="Proteomes" id="UP000886857"/>
    </source>
</evidence>
<dbReference type="EMBL" id="DVOE01000085">
    <property type="protein sequence ID" value="HIU99305.1"/>
    <property type="molecule type" value="Genomic_DNA"/>
</dbReference>
<proteinExistence type="predicted"/>
<reference evidence="1" key="2">
    <citation type="journal article" date="2021" name="PeerJ">
        <title>Extensive microbial diversity within the chicken gut microbiome revealed by metagenomics and culture.</title>
        <authorList>
            <person name="Gilroy R."/>
            <person name="Ravi A."/>
            <person name="Getino M."/>
            <person name="Pursley I."/>
            <person name="Horton D.L."/>
            <person name="Alikhan N.F."/>
            <person name="Baker D."/>
            <person name="Gharbi K."/>
            <person name="Hall N."/>
            <person name="Watson M."/>
            <person name="Adriaenssens E.M."/>
            <person name="Foster-Nyarko E."/>
            <person name="Jarju S."/>
            <person name="Secka A."/>
            <person name="Antonio M."/>
            <person name="Oren A."/>
            <person name="Chaudhuri R.R."/>
            <person name="La Ragione R."/>
            <person name="Hildebrand F."/>
            <person name="Pallen M.J."/>
        </authorList>
    </citation>
    <scope>NUCLEOTIDE SEQUENCE</scope>
    <source>
        <strain evidence="1">10406</strain>
    </source>
</reference>
<sequence>MAIQIAPLPTKIRQFELIFCHLQGKMRSTKAKSRHAKLRRAAIKQTRSARHSSQFLAPGKLHAQSFARIMQENGVFYAINPAKLRHFTPDLRRPRKPGITNAARP</sequence>
<reference evidence="1" key="1">
    <citation type="submission" date="2020-10" db="EMBL/GenBank/DDBJ databases">
        <authorList>
            <person name="Gilroy R."/>
        </authorList>
    </citation>
    <scope>NUCLEOTIDE SEQUENCE</scope>
    <source>
        <strain evidence="1">10406</strain>
    </source>
</reference>
<comment type="caution">
    <text evidence="1">The sequence shown here is derived from an EMBL/GenBank/DDBJ whole genome shotgun (WGS) entry which is preliminary data.</text>
</comment>
<organism evidence="1 2">
    <name type="scientific">Candidatus Limadaptatus stercoripullorum</name>
    <dbReference type="NCBI Taxonomy" id="2840846"/>
    <lineage>
        <taxon>Bacteria</taxon>
        <taxon>Bacillati</taxon>
        <taxon>Bacillota</taxon>
        <taxon>Clostridia</taxon>
        <taxon>Eubacteriales</taxon>
        <taxon>Candidatus Limadaptatus</taxon>
    </lineage>
</organism>
<name>A0A9D1SX36_9FIRM</name>
<gene>
    <name evidence="1" type="ORF">IAC73_05640</name>
</gene>
<accession>A0A9D1SX36</accession>
<dbReference type="AlphaFoldDB" id="A0A9D1SX36"/>
<protein>
    <submittedName>
        <fullName evidence="1">Uncharacterized protein</fullName>
    </submittedName>
</protein>